<dbReference type="EMBL" id="BSXW01000788">
    <property type="protein sequence ID" value="GMF29603.1"/>
    <property type="molecule type" value="Genomic_DNA"/>
</dbReference>
<name>A0A9W6X475_9STRA</name>
<organism evidence="1 2">
    <name type="scientific">Phytophthora lilii</name>
    <dbReference type="NCBI Taxonomy" id="2077276"/>
    <lineage>
        <taxon>Eukaryota</taxon>
        <taxon>Sar</taxon>
        <taxon>Stramenopiles</taxon>
        <taxon>Oomycota</taxon>
        <taxon>Peronosporomycetes</taxon>
        <taxon>Peronosporales</taxon>
        <taxon>Peronosporaceae</taxon>
        <taxon>Phytophthora</taxon>
    </lineage>
</organism>
<proteinExistence type="predicted"/>
<keyword evidence="2" id="KW-1185">Reference proteome</keyword>
<protein>
    <submittedName>
        <fullName evidence="1">Unnamed protein product</fullName>
    </submittedName>
</protein>
<dbReference type="AlphaFoldDB" id="A0A9W6X475"/>
<evidence type="ECO:0000313" key="2">
    <source>
        <dbReference type="Proteomes" id="UP001165083"/>
    </source>
</evidence>
<reference evidence="1" key="1">
    <citation type="submission" date="2023-04" db="EMBL/GenBank/DDBJ databases">
        <title>Phytophthora lilii NBRC 32176.</title>
        <authorList>
            <person name="Ichikawa N."/>
            <person name="Sato H."/>
            <person name="Tonouchi N."/>
        </authorList>
    </citation>
    <scope>NUCLEOTIDE SEQUENCE</scope>
    <source>
        <strain evidence="1">NBRC 32176</strain>
    </source>
</reference>
<sequence length="144" mass="15624">MVISLCRMEARTQISSEYQPKRAAVSTLELTTSAMARKNAKKVSKPAATTKQVAVADSAPKTEEAAAPVSGTYGWVLKLLAVAAALAVTYFLRQLDVEVVRAAHYIARSDVTEHLRFNVTCAPMKVGTGVKMELQTLRALTLWS</sequence>
<dbReference type="Proteomes" id="UP001165083">
    <property type="component" value="Unassembled WGS sequence"/>
</dbReference>
<accession>A0A9W6X475</accession>
<evidence type="ECO:0000313" key="1">
    <source>
        <dbReference type="EMBL" id="GMF29603.1"/>
    </source>
</evidence>
<comment type="caution">
    <text evidence="1">The sequence shown here is derived from an EMBL/GenBank/DDBJ whole genome shotgun (WGS) entry which is preliminary data.</text>
</comment>
<gene>
    <name evidence="1" type="ORF">Plil01_001258200</name>
</gene>